<sequence>MYLSRKSFAFDSDAPSIGMTEKRKVFEMALSTADATFQNLDSLAISLTDVSHYFDSDPTNLVENLWKDGKKPSSYITDTTTANAQIRDSKWILELGYSLFSLEAGCSLLPQSSSFESCCVVARRPSNFVVDFSLEFHRRLLSNLVIYSSLEFRRLLPRISFYFLSALRKSLPFLGEIDGFLLDLLDFGNYRYNFCMMFPFVD</sequence>
<name>A0A5P1FFD3_ASPOF</name>
<dbReference type="AlphaFoldDB" id="A0A5P1FFD3"/>
<dbReference type="GO" id="GO:0009507">
    <property type="term" value="C:chloroplast"/>
    <property type="evidence" value="ECO:0007669"/>
    <property type="project" value="TreeGrafter"/>
</dbReference>
<gene>
    <name evidence="2" type="ORF">A4U43_C03F18270</name>
</gene>
<dbReference type="PANTHER" id="PTHR44119:SF1">
    <property type="entry name" value="MAGNESIUM-CHELATASE SUBUNIT CHLH, CHLOROPLASTIC"/>
    <property type="match status" value="1"/>
</dbReference>
<reference evidence="3" key="1">
    <citation type="journal article" date="2017" name="Nat. Commun.">
        <title>The asparagus genome sheds light on the origin and evolution of a young Y chromosome.</title>
        <authorList>
            <person name="Harkess A."/>
            <person name="Zhou J."/>
            <person name="Xu C."/>
            <person name="Bowers J.E."/>
            <person name="Van der Hulst R."/>
            <person name="Ayyampalayam S."/>
            <person name="Mercati F."/>
            <person name="Riccardi P."/>
            <person name="McKain M.R."/>
            <person name="Kakrana A."/>
            <person name="Tang H."/>
            <person name="Ray J."/>
            <person name="Groenendijk J."/>
            <person name="Arikit S."/>
            <person name="Mathioni S.M."/>
            <person name="Nakano M."/>
            <person name="Shan H."/>
            <person name="Telgmann-Rauber A."/>
            <person name="Kanno A."/>
            <person name="Yue Z."/>
            <person name="Chen H."/>
            <person name="Li W."/>
            <person name="Chen Y."/>
            <person name="Xu X."/>
            <person name="Zhang Y."/>
            <person name="Luo S."/>
            <person name="Chen H."/>
            <person name="Gao J."/>
            <person name="Mao Z."/>
            <person name="Pires J.C."/>
            <person name="Luo M."/>
            <person name="Kudrna D."/>
            <person name="Wing R.A."/>
            <person name="Meyers B.C."/>
            <person name="Yi K."/>
            <person name="Kong H."/>
            <person name="Lavrijsen P."/>
            <person name="Sunseri F."/>
            <person name="Falavigna A."/>
            <person name="Ye Y."/>
            <person name="Leebens-Mack J.H."/>
            <person name="Chen G."/>
        </authorList>
    </citation>
    <scope>NUCLEOTIDE SEQUENCE [LARGE SCALE GENOMIC DNA]</scope>
    <source>
        <strain evidence="3">cv. DH0086</strain>
    </source>
</reference>
<accession>A0A5P1FFD3</accession>
<protein>
    <recommendedName>
        <fullName evidence="1">CobN/magnesium chelatase domain-containing protein</fullName>
    </recommendedName>
</protein>
<proteinExistence type="predicted"/>
<dbReference type="Gramene" id="ONK75569">
    <property type="protein sequence ID" value="ONK75569"/>
    <property type="gene ID" value="A4U43_C03F18270"/>
</dbReference>
<organism evidence="2 3">
    <name type="scientific">Asparagus officinalis</name>
    <name type="common">Garden asparagus</name>
    <dbReference type="NCBI Taxonomy" id="4686"/>
    <lineage>
        <taxon>Eukaryota</taxon>
        <taxon>Viridiplantae</taxon>
        <taxon>Streptophyta</taxon>
        <taxon>Embryophyta</taxon>
        <taxon>Tracheophyta</taxon>
        <taxon>Spermatophyta</taxon>
        <taxon>Magnoliopsida</taxon>
        <taxon>Liliopsida</taxon>
        <taxon>Asparagales</taxon>
        <taxon>Asparagaceae</taxon>
        <taxon>Asparagoideae</taxon>
        <taxon>Asparagus</taxon>
    </lineage>
</organism>
<dbReference type="Proteomes" id="UP000243459">
    <property type="component" value="Chromosome 3"/>
</dbReference>
<evidence type="ECO:0000313" key="2">
    <source>
        <dbReference type="EMBL" id="ONK75569.1"/>
    </source>
</evidence>
<dbReference type="Pfam" id="PF02514">
    <property type="entry name" value="CobN-Mg_chel"/>
    <property type="match status" value="1"/>
</dbReference>
<dbReference type="EMBL" id="CM007383">
    <property type="protein sequence ID" value="ONK75569.1"/>
    <property type="molecule type" value="Genomic_DNA"/>
</dbReference>
<keyword evidence="3" id="KW-1185">Reference proteome</keyword>
<dbReference type="InterPro" id="IPR003672">
    <property type="entry name" value="CobN/Mg_chltase"/>
</dbReference>
<dbReference type="PANTHER" id="PTHR44119">
    <property type="entry name" value="MAGNESIUM-CHELATASE SUBUNIT CHLH, CHLOROPLASTIC"/>
    <property type="match status" value="1"/>
</dbReference>
<evidence type="ECO:0000313" key="3">
    <source>
        <dbReference type="Proteomes" id="UP000243459"/>
    </source>
</evidence>
<evidence type="ECO:0000259" key="1">
    <source>
        <dbReference type="Pfam" id="PF02514"/>
    </source>
</evidence>
<feature type="domain" description="CobN/magnesium chelatase" evidence="1">
    <location>
        <begin position="1"/>
        <end position="90"/>
    </location>
</feature>